<dbReference type="AlphaFoldDB" id="X1VB03"/>
<sequence>MSDSKTSDETDFVPLPPSYTSEEILQKSKAYIKQLIKLWGPKLFYKWEIDEKTNLPKRKKFKSALLSSVYRNQWYPKTMIDRLGFGEIWYYDYREHIYKPGAGDFFGTVTKIIWKDDFEKSVVGPTIYDIKNSSGIQRENFK</sequence>
<gene>
    <name evidence="1" type="ORF">S12H4_51465</name>
</gene>
<reference evidence="1" key="1">
    <citation type="journal article" date="2014" name="Front. Microbiol.">
        <title>High frequency of phylogenetically diverse reductive dehalogenase-homologous genes in deep subseafloor sedimentary metagenomes.</title>
        <authorList>
            <person name="Kawai M."/>
            <person name="Futagami T."/>
            <person name="Toyoda A."/>
            <person name="Takaki Y."/>
            <person name="Nishi S."/>
            <person name="Hori S."/>
            <person name="Arai W."/>
            <person name="Tsubouchi T."/>
            <person name="Morono Y."/>
            <person name="Uchiyama I."/>
            <person name="Ito T."/>
            <person name="Fujiyama A."/>
            <person name="Inagaki F."/>
            <person name="Takami H."/>
        </authorList>
    </citation>
    <scope>NUCLEOTIDE SEQUENCE</scope>
    <source>
        <strain evidence="1">Expedition CK06-06</strain>
    </source>
</reference>
<dbReference type="EMBL" id="BARW01032524">
    <property type="protein sequence ID" value="GAJ14112.1"/>
    <property type="molecule type" value="Genomic_DNA"/>
</dbReference>
<organism evidence="1">
    <name type="scientific">marine sediment metagenome</name>
    <dbReference type="NCBI Taxonomy" id="412755"/>
    <lineage>
        <taxon>unclassified sequences</taxon>
        <taxon>metagenomes</taxon>
        <taxon>ecological metagenomes</taxon>
    </lineage>
</organism>
<proteinExistence type="predicted"/>
<feature type="non-terminal residue" evidence="1">
    <location>
        <position position="142"/>
    </location>
</feature>
<protein>
    <submittedName>
        <fullName evidence="1">Uncharacterized protein</fullName>
    </submittedName>
</protein>
<name>X1VB03_9ZZZZ</name>
<comment type="caution">
    <text evidence="1">The sequence shown here is derived from an EMBL/GenBank/DDBJ whole genome shotgun (WGS) entry which is preliminary data.</text>
</comment>
<evidence type="ECO:0000313" key="1">
    <source>
        <dbReference type="EMBL" id="GAJ14112.1"/>
    </source>
</evidence>
<accession>X1VB03</accession>